<comment type="caution">
    <text evidence="2">The sequence shown here is derived from an EMBL/GenBank/DDBJ whole genome shotgun (WGS) entry which is preliminary data.</text>
</comment>
<proteinExistence type="predicted"/>
<evidence type="ECO:0000259" key="1">
    <source>
        <dbReference type="Pfam" id="PF12770"/>
    </source>
</evidence>
<dbReference type="Pfam" id="PF12770">
    <property type="entry name" value="CHAT"/>
    <property type="match status" value="1"/>
</dbReference>
<dbReference type="InterPro" id="IPR024983">
    <property type="entry name" value="CHAT_dom"/>
</dbReference>
<gene>
    <name evidence="2" type="ORF">HXX08_14785</name>
</gene>
<feature type="domain" description="CHAT" evidence="1">
    <location>
        <begin position="2"/>
        <end position="50"/>
    </location>
</feature>
<evidence type="ECO:0000313" key="3">
    <source>
        <dbReference type="Proteomes" id="UP000521676"/>
    </source>
</evidence>
<protein>
    <submittedName>
        <fullName evidence="2">CHAT domain-containing protein</fullName>
    </submittedName>
</protein>
<dbReference type="RefSeq" id="WP_425607651.1">
    <property type="nucleotide sequence ID" value="NZ_CP128402.1"/>
</dbReference>
<dbReference type="EMBL" id="JACATZ010000002">
    <property type="protein sequence ID" value="NWJ47124.1"/>
    <property type="molecule type" value="Genomic_DNA"/>
</dbReference>
<accession>A0A8T7M4Y1</accession>
<dbReference type="AlphaFoldDB" id="A0A8T7M4Y1"/>
<sequence>MPDKQSQEIMVSFYSNLLEGKPRYQALREAQQSIIEKNPHPFFWAAIICQEDIGPIGVFNH</sequence>
<reference evidence="2 3" key="1">
    <citation type="submission" date="2020-06" db="EMBL/GenBank/DDBJ databases">
        <title>Anoxygenic phototrophic Chloroflexota member uses a Type I reaction center.</title>
        <authorList>
            <person name="Tsuji J.M."/>
            <person name="Shaw N.A."/>
            <person name="Nagashima S."/>
            <person name="Venkiteswaran J."/>
            <person name="Schiff S.L."/>
            <person name="Hanada S."/>
            <person name="Tank M."/>
            <person name="Neufeld J.D."/>
        </authorList>
    </citation>
    <scope>NUCLEOTIDE SEQUENCE [LARGE SCALE GENOMIC DNA]</scope>
    <source>
        <strain evidence="2">L227-S17</strain>
    </source>
</reference>
<name>A0A8T7M4Y1_9CHLR</name>
<dbReference type="Proteomes" id="UP000521676">
    <property type="component" value="Unassembled WGS sequence"/>
</dbReference>
<organism evidence="2 3">
    <name type="scientific">Candidatus Chlorohelix allophototropha</name>
    <dbReference type="NCBI Taxonomy" id="3003348"/>
    <lineage>
        <taxon>Bacteria</taxon>
        <taxon>Bacillati</taxon>
        <taxon>Chloroflexota</taxon>
        <taxon>Chloroflexia</taxon>
        <taxon>Candidatus Chloroheliales</taxon>
        <taxon>Candidatus Chloroheliaceae</taxon>
        <taxon>Candidatus Chlorohelix</taxon>
    </lineage>
</organism>
<evidence type="ECO:0000313" key="2">
    <source>
        <dbReference type="EMBL" id="NWJ47124.1"/>
    </source>
</evidence>